<dbReference type="RefSeq" id="WP_146288790.1">
    <property type="nucleotide sequence ID" value="NZ_CP042304.1"/>
</dbReference>
<evidence type="ECO:0000256" key="2">
    <source>
        <dbReference type="SAM" id="SignalP"/>
    </source>
</evidence>
<keyword evidence="2" id="KW-0732">Signal</keyword>
<gene>
    <name evidence="3" type="ORF">FPZ08_04005</name>
</gene>
<keyword evidence="4" id="KW-1185">Reference proteome</keyword>
<evidence type="ECO:0000256" key="1">
    <source>
        <dbReference type="SAM" id="MobiDB-lite"/>
    </source>
</evidence>
<evidence type="ECO:0000313" key="4">
    <source>
        <dbReference type="Proteomes" id="UP000315364"/>
    </source>
</evidence>
<dbReference type="EMBL" id="CP042304">
    <property type="protein sequence ID" value="QDZ09983.1"/>
    <property type="molecule type" value="Genomic_DNA"/>
</dbReference>
<protein>
    <submittedName>
        <fullName evidence="3">Uncharacterized protein</fullName>
    </submittedName>
</protein>
<accession>A0A5B8LP94</accession>
<dbReference type="Proteomes" id="UP000315364">
    <property type="component" value="Chromosome"/>
</dbReference>
<organism evidence="3 4">
    <name type="scientific">Devosia ginsengisoli</name>
    <dbReference type="NCBI Taxonomy" id="400770"/>
    <lineage>
        <taxon>Bacteria</taxon>
        <taxon>Pseudomonadati</taxon>
        <taxon>Pseudomonadota</taxon>
        <taxon>Alphaproteobacteria</taxon>
        <taxon>Hyphomicrobiales</taxon>
        <taxon>Devosiaceae</taxon>
        <taxon>Devosia</taxon>
    </lineage>
</organism>
<feature type="signal peptide" evidence="2">
    <location>
        <begin position="1"/>
        <end position="27"/>
    </location>
</feature>
<reference evidence="3 4" key="1">
    <citation type="submission" date="2019-07" db="EMBL/GenBank/DDBJ databases">
        <title>Full genome sequence of Devosia sp. Gsoil 520.</title>
        <authorList>
            <person name="Im W.-T."/>
        </authorList>
    </citation>
    <scope>NUCLEOTIDE SEQUENCE [LARGE SCALE GENOMIC DNA]</scope>
    <source>
        <strain evidence="3 4">Gsoil 520</strain>
    </source>
</reference>
<sequence>MNPAIWLPRQACLALPLALIVCGQPLAQEALPSGAQGATLAGACFTAGSPGGARLHPPSDIVALMLRPRDPQRDGDGSFPADGSVTREPAGPDDVPVTLTAAYADDAVDGPIWGQRFTCSPYDGRFICGVADWCADVGFDLTIDGSDGITLEILDDAGSIGVLGDSCNEAGRALGDETTPTMSFHLDRRPIAICHDQ</sequence>
<name>A0A5B8LP94_9HYPH</name>
<feature type="chain" id="PRO_5022969872" evidence="2">
    <location>
        <begin position="28"/>
        <end position="197"/>
    </location>
</feature>
<proteinExistence type="predicted"/>
<evidence type="ECO:0000313" key="3">
    <source>
        <dbReference type="EMBL" id="QDZ09983.1"/>
    </source>
</evidence>
<dbReference type="KEGG" id="dea:FPZ08_04005"/>
<feature type="region of interest" description="Disordered" evidence="1">
    <location>
        <begin position="72"/>
        <end position="96"/>
    </location>
</feature>
<dbReference type="AlphaFoldDB" id="A0A5B8LP94"/>